<sequence>MENFTGQCACGAVKIQFDLPKADGIPKQALCHCIFCKRVTGACFTRSIVVPQSSISFPAAVPQLYVHSPSLKWHFCSACGGQLFSENAVLAGKAIVRVGTLDRQEEFEEVQLQLFCKRTNGWVKGALEAENGRFDEFAQPEVVA</sequence>
<dbReference type="Gene3D" id="3.90.1590.10">
    <property type="entry name" value="glutathione-dependent formaldehyde- activating enzyme (gfa)"/>
    <property type="match status" value="1"/>
</dbReference>
<dbReference type="InterPro" id="IPR011057">
    <property type="entry name" value="Mss4-like_sf"/>
</dbReference>
<protein>
    <recommendedName>
        <fullName evidence="5">CENP-V/GFA domain-containing protein</fullName>
    </recommendedName>
</protein>
<keyword evidence="2" id="KW-0479">Metal-binding</keyword>
<dbReference type="GO" id="GO:0046872">
    <property type="term" value="F:metal ion binding"/>
    <property type="evidence" value="ECO:0007669"/>
    <property type="project" value="UniProtKB-KW"/>
</dbReference>
<evidence type="ECO:0000256" key="3">
    <source>
        <dbReference type="ARBA" id="ARBA00022833"/>
    </source>
</evidence>
<keyword evidence="4" id="KW-0456">Lyase</keyword>
<evidence type="ECO:0000313" key="7">
    <source>
        <dbReference type="Proteomes" id="UP000250266"/>
    </source>
</evidence>
<dbReference type="PANTHER" id="PTHR33337:SF40">
    <property type="entry name" value="CENP-V_GFA DOMAIN-CONTAINING PROTEIN-RELATED"/>
    <property type="match status" value="1"/>
</dbReference>
<comment type="similarity">
    <text evidence="1">Belongs to the Gfa family.</text>
</comment>
<accession>A0A8E2E2F6</accession>
<organism evidence="6 7">
    <name type="scientific">Lepidopterella palustris CBS 459.81</name>
    <dbReference type="NCBI Taxonomy" id="1314670"/>
    <lineage>
        <taxon>Eukaryota</taxon>
        <taxon>Fungi</taxon>
        <taxon>Dikarya</taxon>
        <taxon>Ascomycota</taxon>
        <taxon>Pezizomycotina</taxon>
        <taxon>Dothideomycetes</taxon>
        <taxon>Pleosporomycetidae</taxon>
        <taxon>Mytilinidiales</taxon>
        <taxon>Argynnaceae</taxon>
        <taxon>Lepidopterella</taxon>
    </lineage>
</organism>
<dbReference type="Pfam" id="PF04828">
    <property type="entry name" value="GFA"/>
    <property type="match status" value="1"/>
</dbReference>
<dbReference type="EMBL" id="KV745246">
    <property type="protein sequence ID" value="OCK76059.1"/>
    <property type="molecule type" value="Genomic_DNA"/>
</dbReference>
<keyword evidence="7" id="KW-1185">Reference proteome</keyword>
<dbReference type="GO" id="GO:0016846">
    <property type="term" value="F:carbon-sulfur lyase activity"/>
    <property type="evidence" value="ECO:0007669"/>
    <property type="project" value="InterPro"/>
</dbReference>
<dbReference type="PROSITE" id="PS51891">
    <property type="entry name" value="CENP_V_GFA"/>
    <property type="match status" value="1"/>
</dbReference>
<name>A0A8E2E2F6_9PEZI</name>
<dbReference type="OrthoDB" id="9985472at2759"/>
<evidence type="ECO:0000256" key="1">
    <source>
        <dbReference type="ARBA" id="ARBA00005495"/>
    </source>
</evidence>
<dbReference type="AlphaFoldDB" id="A0A8E2E2F6"/>
<gene>
    <name evidence="6" type="ORF">K432DRAFT_396746</name>
</gene>
<evidence type="ECO:0000256" key="2">
    <source>
        <dbReference type="ARBA" id="ARBA00022723"/>
    </source>
</evidence>
<proteinExistence type="inferred from homology"/>
<dbReference type="SUPFAM" id="SSF51316">
    <property type="entry name" value="Mss4-like"/>
    <property type="match status" value="1"/>
</dbReference>
<evidence type="ECO:0000256" key="4">
    <source>
        <dbReference type="ARBA" id="ARBA00023239"/>
    </source>
</evidence>
<dbReference type="PANTHER" id="PTHR33337">
    <property type="entry name" value="GFA DOMAIN-CONTAINING PROTEIN"/>
    <property type="match status" value="1"/>
</dbReference>
<dbReference type="Proteomes" id="UP000250266">
    <property type="component" value="Unassembled WGS sequence"/>
</dbReference>
<keyword evidence="3" id="KW-0862">Zinc</keyword>
<feature type="domain" description="CENP-V/GFA" evidence="5">
    <location>
        <begin position="4"/>
        <end position="108"/>
    </location>
</feature>
<evidence type="ECO:0000313" key="6">
    <source>
        <dbReference type="EMBL" id="OCK76059.1"/>
    </source>
</evidence>
<reference evidence="6 7" key="1">
    <citation type="journal article" date="2016" name="Nat. Commun.">
        <title>Ectomycorrhizal ecology is imprinted in the genome of the dominant symbiotic fungus Cenococcum geophilum.</title>
        <authorList>
            <consortium name="DOE Joint Genome Institute"/>
            <person name="Peter M."/>
            <person name="Kohler A."/>
            <person name="Ohm R.A."/>
            <person name="Kuo A."/>
            <person name="Krutzmann J."/>
            <person name="Morin E."/>
            <person name="Arend M."/>
            <person name="Barry K.W."/>
            <person name="Binder M."/>
            <person name="Choi C."/>
            <person name="Clum A."/>
            <person name="Copeland A."/>
            <person name="Grisel N."/>
            <person name="Haridas S."/>
            <person name="Kipfer T."/>
            <person name="LaButti K."/>
            <person name="Lindquist E."/>
            <person name="Lipzen A."/>
            <person name="Maire R."/>
            <person name="Meier B."/>
            <person name="Mihaltcheva S."/>
            <person name="Molinier V."/>
            <person name="Murat C."/>
            <person name="Poggeler S."/>
            <person name="Quandt C.A."/>
            <person name="Sperisen C."/>
            <person name="Tritt A."/>
            <person name="Tisserant E."/>
            <person name="Crous P.W."/>
            <person name="Henrissat B."/>
            <person name="Nehls U."/>
            <person name="Egli S."/>
            <person name="Spatafora J.W."/>
            <person name="Grigoriev I.V."/>
            <person name="Martin F.M."/>
        </authorList>
    </citation>
    <scope>NUCLEOTIDE SEQUENCE [LARGE SCALE GENOMIC DNA]</scope>
    <source>
        <strain evidence="6 7">CBS 459.81</strain>
    </source>
</reference>
<dbReference type="InterPro" id="IPR006913">
    <property type="entry name" value="CENP-V/GFA"/>
</dbReference>
<evidence type="ECO:0000259" key="5">
    <source>
        <dbReference type="PROSITE" id="PS51891"/>
    </source>
</evidence>